<keyword evidence="7 9" id="KW-0472">Membrane</keyword>
<feature type="domain" description="ABC transmembrane type-1" evidence="11">
    <location>
        <begin position="42"/>
        <end position="332"/>
    </location>
</feature>
<dbReference type="InterPro" id="IPR003593">
    <property type="entry name" value="AAA+_ATPase"/>
</dbReference>
<gene>
    <name evidence="12" type="ORF">VVD49_17375</name>
</gene>
<feature type="domain" description="ABC transporter" evidence="10">
    <location>
        <begin position="366"/>
        <end position="604"/>
    </location>
</feature>
<feature type="transmembrane region" description="Helical" evidence="9">
    <location>
        <begin position="161"/>
        <end position="183"/>
    </location>
</feature>
<dbReference type="Gene3D" id="3.40.50.300">
    <property type="entry name" value="P-loop containing nucleotide triphosphate hydrolases"/>
    <property type="match status" value="1"/>
</dbReference>
<evidence type="ECO:0000256" key="4">
    <source>
        <dbReference type="ARBA" id="ARBA00022741"/>
    </source>
</evidence>
<protein>
    <submittedName>
        <fullName evidence="12">ABC transporter ATP-binding protein</fullName>
    </submittedName>
</protein>
<feature type="transmembrane region" description="Helical" evidence="9">
    <location>
        <begin position="189"/>
        <end position="208"/>
    </location>
</feature>
<keyword evidence="13" id="KW-1185">Reference proteome</keyword>
<dbReference type="InterPro" id="IPR003439">
    <property type="entry name" value="ABC_transporter-like_ATP-bd"/>
</dbReference>
<dbReference type="Gene3D" id="1.20.1560.10">
    <property type="entry name" value="ABC transporter type 1, transmembrane domain"/>
    <property type="match status" value="1"/>
</dbReference>
<sequence>MSATAHAQEGDNFQRAPGVPHLPATPFRFILYFVAQYRWRYAGMVLFETLNATCGILIPYALSTIIKAVTATQGLAAHAGSIIHSLRGPLVLFFAFSIGEVIFGRLAGAIQIRLGPRQRQNVSRHVYEYLQYHSHRYFSGNFAGALAHRISETSMGVTQTLWSIITEFWPITIIIGVSIALLFNAHAQLGIFASVWAVCFIGISFWLAKKCQPHAFKAASARSETTGVIVDSVTNVTSARLFARFGFERQNLDVTLASELQAVRRSNGYSERVRWFQFSASAVLKIGLLYYALTLWDAGMISVGDFVMAVSLSLLIINEARNLSRRFLEFFEYIGNVANGVHTIVQGHELVDDDDAKTLAVTRGAIEFRDVSFAYDGEKDDSARVFSHLDVSIPAGQRVGLVGLSGSGKSSFVSLLLRLYDPQGGQILIDGQDIRHVTQDSLHAQLSLIPQDPSLFHRSLLENIRYGRVEASDDEVVAAARKASAHEFIAEIKEGYAAMVGERGVKLSGGQRQRIAIARVILKNAPVLILDEATSALDSITENAIQNTLDEVMHGKTVIVVAHRLSTIAHLDRILVFANGRIVDDGTHNELLTRQGEYFRLWSRQAGGFLPEASPTPVHNEAPLSAAAESPTTAIDEKERAAPHVA</sequence>
<dbReference type="Pfam" id="PF00005">
    <property type="entry name" value="ABC_tran"/>
    <property type="match status" value="1"/>
</dbReference>
<evidence type="ECO:0000256" key="3">
    <source>
        <dbReference type="ARBA" id="ARBA00022692"/>
    </source>
</evidence>
<evidence type="ECO:0000259" key="10">
    <source>
        <dbReference type="PROSITE" id="PS50893"/>
    </source>
</evidence>
<feature type="transmembrane region" description="Helical" evidence="9">
    <location>
        <begin position="41"/>
        <end position="62"/>
    </location>
</feature>
<keyword evidence="4" id="KW-0547">Nucleotide-binding</keyword>
<name>A0ABU6K7U7_9RHOO</name>
<evidence type="ECO:0000256" key="8">
    <source>
        <dbReference type="SAM" id="MobiDB-lite"/>
    </source>
</evidence>
<comment type="caution">
    <text evidence="12">The sequence shown here is derived from an EMBL/GenBank/DDBJ whole genome shotgun (WGS) entry which is preliminary data.</text>
</comment>
<evidence type="ECO:0000256" key="7">
    <source>
        <dbReference type="ARBA" id="ARBA00023136"/>
    </source>
</evidence>
<dbReference type="GO" id="GO:0005524">
    <property type="term" value="F:ATP binding"/>
    <property type="evidence" value="ECO:0007669"/>
    <property type="project" value="UniProtKB-KW"/>
</dbReference>
<dbReference type="PROSITE" id="PS50929">
    <property type="entry name" value="ABC_TM1F"/>
    <property type="match status" value="1"/>
</dbReference>
<dbReference type="PROSITE" id="PS00211">
    <property type="entry name" value="ABC_TRANSPORTER_1"/>
    <property type="match status" value="1"/>
</dbReference>
<keyword evidence="6 9" id="KW-1133">Transmembrane helix</keyword>
<dbReference type="PANTHER" id="PTHR43394">
    <property type="entry name" value="ATP-DEPENDENT PERMEASE MDL1, MITOCHONDRIAL"/>
    <property type="match status" value="1"/>
</dbReference>
<evidence type="ECO:0000256" key="6">
    <source>
        <dbReference type="ARBA" id="ARBA00022989"/>
    </source>
</evidence>
<dbReference type="InterPro" id="IPR036640">
    <property type="entry name" value="ABC1_TM_sf"/>
</dbReference>
<dbReference type="PANTHER" id="PTHR43394:SF1">
    <property type="entry name" value="ATP-BINDING CASSETTE SUB-FAMILY B MEMBER 10, MITOCHONDRIAL"/>
    <property type="match status" value="1"/>
</dbReference>
<evidence type="ECO:0000256" key="9">
    <source>
        <dbReference type="SAM" id="Phobius"/>
    </source>
</evidence>
<dbReference type="InterPro" id="IPR017871">
    <property type="entry name" value="ABC_transporter-like_CS"/>
</dbReference>
<keyword evidence="5 12" id="KW-0067">ATP-binding</keyword>
<feature type="transmembrane region" description="Helical" evidence="9">
    <location>
        <begin position="90"/>
        <end position="110"/>
    </location>
</feature>
<feature type="region of interest" description="Disordered" evidence="8">
    <location>
        <begin position="612"/>
        <end position="646"/>
    </location>
</feature>
<evidence type="ECO:0000256" key="5">
    <source>
        <dbReference type="ARBA" id="ARBA00022840"/>
    </source>
</evidence>
<comment type="subcellular location">
    <subcellularLocation>
        <location evidence="1">Cell membrane</location>
        <topology evidence="1">Multi-pass membrane protein</topology>
    </subcellularLocation>
</comment>
<organism evidence="12 13">
    <name type="scientific">Uliginosibacterium silvisoli</name>
    <dbReference type="NCBI Taxonomy" id="3114758"/>
    <lineage>
        <taxon>Bacteria</taxon>
        <taxon>Pseudomonadati</taxon>
        <taxon>Pseudomonadota</taxon>
        <taxon>Betaproteobacteria</taxon>
        <taxon>Rhodocyclales</taxon>
        <taxon>Zoogloeaceae</taxon>
        <taxon>Uliginosibacterium</taxon>
    </lineage>
</organism>
<evidence type="ECO:0000259" key="11">
    <source>
        <dbReference type="PROSITE" id="PS50929"/>
    </source>
</evidence>
<dbReference type="Proteomes" id="UP001331561">
    <property type="component" value="Unassembled WGS sequence"/>
</dbReference>
<keyword evidence="3 9" id="KW-0812">Transmembrane</keyword>
<dbReference type="InterPro" id="IPR039421">
    <property type="entry name" value="Type_1_exporter"/>
</dbReference>
<evidence type="ECO:0000313" key="13">
    <source>
        <dbReference type="Proteomes" id="UP001331561"/>
    </source>
</evidence>
<dbReference type="Pfam" id="PF00664">
    <property type="entry name" value="ABC_membrane"/>
    <property type="match status" value="1"/>
</dbReference>
<dbReference type="InterPro" id="IPR027417">
    <property type="entry name" value="P-loop_NTPase"/>
</dbReference>
<feature type="transmembrane region" description="Helical" evidence="9">
    <location>
        <begin position="275"/>
        <end position="293"/>
    </location>
</feature>
<feature type="compositionally biased region" description="Basic and acidic residues" evidence="8">
    <location>
        <begin position="635"/>
        <end position="646"/>
    </location>
</feature>
<dbReference type="RefSeq" id="WP_327600475.1">
    <property type="nucleotide sequence ID" value="NZ_JAYXHS010000003.1"/>
</dbReference>
<reference evidence="12 13" key="1">
    <citation type="submission" date="2024-01" db="EMBL/GenBank/DDBJ databases">
        <title>Uliginosibacterium soil sp. nov.</title>
        <authorList>
            <person name="Lv Y."/>
        </authorList>
    </citation>
    <scope>NUCLEOTIDE SEQUENCE [LARGE SCALE GENOMIC DNA]</scope>
    <source>
        <strain evidence="12 13">H3</strain>
    </source>
</reference>
<dbReference type="SUPFAM" id="SSF52540">
    <property type="entry name" value="P-loop containing nucleoside triphosphate hydrolases"/>
    <property type="match status" value="1"/>
</dbReference>
<proteinExistence type="predicted"/>
<accession>A0ABU6K7U7</accession>
<dbReference type="PROSITE" id="PS50893">
    <property type="entry name" value="ABC_TRANSPORTER_2"/>
    <property type="match status" value="1"/>
</dbReference>
<evidence type="ECO:0000256" key="1">
    <source>
        <dbReference type="ARBA" id="ARBA00004651"/>
    </source>
</evidence>
<keyword evidence="2" id="KW-1003">Cell membrane</keyword>
<dbReference type="EMBL" id="JAYXHS010000003">
    <property type="protein sequence ID" value="MEC5387506.1"/>
    <property type="molecule type" value="Genomic_DNA"/>
</dbReference>
<dbReference type="InterPro" id="IPR011527">
    <property type="entry name" value="ABC1_TM_dom"/>
</dbReference>
<dbReference type="SMART" id="SM00382">
    <property type="entry name" value="AAA"/>
    <property type="match status" value="1"/>
</dbReference>
<evidence type="ECO:0000313" key="12">
    <source>
        <dbReference type="EMBL" id="MEC5387506.1"/>
    </source>
</evidence>
<evidence type="ECO:0000256" key="2">
    <source>
        <dbReference type="ARBA" id="ARBA00022475"/>
    </source>
</evidence>
<dbReference type="SUPFAM" id="SSF90123">
    <property type="entry name" value="ABC transporter transmembrane region"/>
    <property type="match status" value="1"/>
</dbReference>